<dbReference type="InterPro" id="IPR019004">
    <property type="entry name" value="YqeY/Aim41"/>
</dbReference>
<protein>
    <recommendedName>
        <fullName evidence="4">Glutamyl-tRNA amidotransferase</fullName>
    </recommendedName>
</protein>
<dbReference type="Gene3D" id="1.10.1510.10">
    <property type="entry name" value="Uncharacterised protein YqeY/AIM41 PF09424, N-terminal domain"/>
    <property type="match status" value="1"/>
</dbReference>
<dbReference type="InterPro" id="IPR042184">
    <property type="entry name" value="YqeY/Aim41_N"/>
</dbReference>
<sequence length="163" mass="18438">MNIKQTIEGERKEAMRNKEELRLSVLRMLLAAIKNREIEKRTKLSKNPETKNLEKESELNDEEAFGALRSETKKRRDAIVEFEKGGRADLVEKESAELKILEAYLPKEMGDEELEKLVDDTVAGLGSVTIKDFGRVMGEMMKKVKGQASGDRVSAAVKKMLPE</sequence>
<feature type="region of interest" description="Disordered" evidence="1">
    <location>
        <begin position="40"/>
        <end position="59"/>
    </location>
</feature>
<dbReference type="InterPro" id="IPR003789">
    <property type="entry name" value="Asn/Gln_tRNA_amidoTrase-B-like"/>
</dbReference>
<dbReference type="Pfam" id="PF09424">
    <property type="entry name" value="YqeY"/>
    <property type="match status" value="1"/>
</dbReference>
<organism evidence="2 3">
    <name type="scientific">Candidatus Sungbacteria bacterium RIFCSPLOWO2_12_FULL_41_11</name>
    <dbReference type="NCBI Taxonomy" id="1802286"/>
    <lineage>
        <taxon>Bacteria</taxon>
        <taxon>Candidatus Sungiibacteriota</taxon>
    </lineage>
</organism>
<comment type="caution">
    <text evidence="2">The sequence shown here is derived from an EMBL/GenBank/DDBJ whole genome shotgun (WGS) entry which is preliminary data.</text>
</comment>
<dbReference type="SUPFAM" id="SSF89095">
    <property type="entry name" value="GatB/YqeY motif"/>
    <property type="match status" value="1"/>
</dbReference>
<evidence type="ECO:0008006" key="4">
    <source>
        <dbReference type="Google" id="ProtNLM"/>
    </source>
</evidence>
<feature type="compositionally biased region" description="Basic and acidic residues" evidence="1">
    <location>
        <begin position="40"/>
        <end position="58"/>
    </location>
</feature>
<dbReference type="AlphaFoldDB" id="A0A1G2LR08"/>
<dbReference type="Proteomes" id="UP000177171">
    <property type="component" value="Unassembled WGS sequence"/>
</dbReference>
<proteinExistence type="predicted"/>
<reference evidence="2 3" key="1">
    <citation type="journal article" date="2016" name="Nat. Commun.">
        <title>Thousands of microbial genomes shed light on interconnected biogeochemical processes in an aquifer system.</title>
        <authorList>
            <person name="Anantharaman K."/>
            <person name="Brown C.T."/>
            <person name="Hug L.A."/>
            <person name="Sharon I."/>
            <person name="Castelle C.J."/>
            <person name="Probst A.J."/>
            <person name="Thomas B.C."/>
            <person name="Singh A."/>
            <person name="Wilkins M.J."/>
            <person name="Karaoz U."/>
            <person name="Brodie E.L."/>
            <person name="Williams K.H."/>
            <person name="Hubbard S.S."/>
            <person name="Banfield J.F."/>
        </authorList>
    </citation>
    <scope>NUCLEOTIDE SEQUENCE [LARGE SCALE GENOMIC DNA]</scope>
</reference>
<dbReference type="Gene3D" id="1.10.10.410">
    <property type="match status" value="1"/>
</dbReference>
<dbReference type="GO" id="GO:0016884">
    <property type="term" value="F:carbon-nitrogen ligase activity, with glutamine as amido-N-donor"/>
    <property type="evidence" value="ECO:0007669"/>
    <property type="project" value="InterPro"/>
</dbReference>
<evidence type="ECO:0000256" key="1">
    <source>
        <dbReference type="SAM" id="MobiDB-lite"/>
    </source>
</evidence>
<dbReference type="EMBL" id="MHQY01000031">
    <property type="protein sequence ID" value="OHA13289.1"/>
    <property type="molecule type" value="Genomic_DNA"/>
</dbReference>
<evidence type="ECO:0000313" key="2">
    <source>
        <dbReference type="EMBL" id="OHA13289.1"/>
    </source>
</evidence>
<evidence type="ECO:0000313" key="3">
    <source>
        <dbReference type="Proteomes" id="UP000177171"/>
    </source>
</evidence>
<dbReference type="PANTHER" id="PTHR28055">
    <property type="entry name" value="ALTERED INHERITANCE OF MITOCHONDRIA PROTEIN 41, MITOCHONDRIAL"/>
    <property type="match status" value="1"/>
</dbReference>
<gene>
    <name evidence="2" type="ORF">A3G49_01250</name>
</gene>
<name>A0A1G2LR08_9BACT</name>
<accession>A0A1G2LR08</accession>
<dbReference type="PANTHER" id="PTHR28055:SF1">
    <property type="entry name" value="ALTERED INHERITANCE OF MITOCHONDRIA PROTEIN 41, MITOCHONDRIAL"/>
    <property type="match status" value="1"/>
</dbReference>
<dbReference type="InterPro" id="IPR023168">
    <property type="entry name" value="GatB_Yqey_C_2"/>
</dbReference>